<feature type="transmembrane region" description="Helical" evidence="1">
    <location>
        <begin position="155"/>
        <end position="180"/>
    </location>
</feature>
<evidence type="ECO:0000313" key="3">
    <source>
        <dbReference type="Proteomes" id="UP000228758"/>
    </source>
</evidence>
<sequence>MDYTAAPKPWAPIEAAEVRRLAIAIVISIAVGAVVGVFLGLPALTSGDPSRVARALLYIGSGVCLAGFLGASLGGWRLIAGENDFAGRDRPVVRRVRRTVLRGKTETLDEYESEIAARFARAYPTIAVARLVAYGLLVLSAGLNQTATLTREPGAVMPVVLTGAVGLVLIGLVCQTTVLVRRARRYRLTRTSPSLT</sequence>
<protein>
    <submittedName>
        <fullName evidence="2">Uncharacterized protein</fullName>
    </submittedName>
</protein>
<gene>
    <name evidence="2" type="ORF">CLV46_2378</name>
</gene>
<proteinExistence type="predicted"/>
<organism evidence="2 3">
    <name type="scientific">Diaminobutyricimonas aerilata</name>
    <dbReference type="NCBI Taxonomy" id="1162967"/>
    <lineage>
        <taxon>Bacteria</taxon>
        <taxon>Bacillati</taxon>
        <taxon>Actinomycetota</taxon>
        <taxon>Actinomycetes</taxon>
        <taxon>Micrococcales</taxon>
        <taxon>Microbacteriaceae</taxon>
        <taxon>Diaminobutyricimonas</taxon>
    </lineage>
</organism>
<keyword evidence="3" id="KW-1185">Reference proteome</keyword>
<keyword evidence="1" id="KW-1133">Transmembrane helix</keyword>
<dbReference type="AlphaFoldDB" id="A0A2M9CLN1"/>
<reference evidence="2 3" key="1">
    <citation type="submission" date="2017-11" db="EMBL/GenBank/DDBJ databases">
        <title>Genomic Encyclopedia of Archaeal and Bacterial Type Strains, Phase II (KMG-II): From Individual Species to Whole Genera.</title>
        <authorList>
            <person name="Goeker M."/>
        </authorList>
    </citation>
    <scope>NUCLEOTIDE SEQUENCE [LARGE SCALE GENOMIC DNA]</scope>
    <source>
        <strain evidence="2 3">DSM 27393</strain>
    </source>
</reference>
<name>A0A2M9CLN1_9MICO</name>
<keyword evidence="1" id="KW-0812">Transmembrane</keyword>
<accession>A0A2M9CLN1</accession>
<dbReference type="RefSeq" id="WP_100364953.1">
    <property type="nucleotide sequence ID" value="NZ_PGFF01000001.1"/>
</dbReference>
<dbReference type="EMBL" id="PGFF01000001">
    <property type="protein sequence ID" value="PJJ72801.1"/>
    <property type="molecule type" value="Genomic_DNA"/>
</dbReference>
<feature type="transmembrane region" description="Helical" evidence="1">
    <location>
        <begin position="122"/>
        <end position="143"/>
    </location>
</feature>
<keyword evidence="1" id="KW-0472">Membrane</keyword>
<feature type="transmembrane region" description="Helical" evidence="1">
    <location>
        <begin position="56"/>
        <end position="80"/>
    </location>
</feature>
<evidence type="ECO:0000256" key="1">
    <source>
        <dbReference type="SAM" id="Phobius"/>
    </source>
</evidence>
<dbReference type="Proteomes" id="UP000228758">
    <property type="component" value="Unassembled WGS sequence"/>
</dbReference>
<evidence type="ECO:0000313" key="2">
    <source>
        <dbReference type="EMBL" id="PJJ72801.1"/>
    </source>
</evidence>
<comment type="caution">
    <text evidence="2">The sequence shown here is derived from an EMBL/GenBank/DDBJ whole genome shotgun (WGS) entry which is preliminary data.</text>
</comment>
<feature type="transmembrane region" description="Helical" evidence="1">
    <location>
        <begin position="21"/>
        <end position="44"/>
    </location>
</feature>